<organism evidence="3 4">
    <name type="scientific">Anopheles maculatus</name>
    <dbReference type="NCBI Taxonomy" id="74869"/>
    <lineage>
        <taxon>Eukaryota</taxon>
        <taxon>Metazoa</taxon>
        <taxon>Ecdysozoa</taxon>
        <taxon>Arthropoda</taxon>
        <taxon>Hexapoda</taxon>
        <taxon>Insecta</taxon>
        <taxon>Pterygota</taxon>
        <taxon>Neoptera</taxon>
        <taxon>Endopterygota</taxon>
        <taxon>Diptera</taxon>
        <taxon>Nematocera</taxon>
        <taxon>Culicoidea</taxon>
        <taxon>Culicidae</taxon>
        <taxon>Anophelinae</taxon>
        <taxon>Anopheles</taxon>
        <taxon>Anopheles maculatus group</taxon>
    </lineage>
</organism>
<feature type="compositionally biased region" description="Low complexity" evidence="1">
    <location>
        <begin position="104"/>
        <end position="115"/>
    </location>
</feature>
<dbReference type="EnsemblMetazoa" id="AMAM013827-RA">
    <property type="protein sequence ID" value="AMAM013827-PA"/>
    <property type="gene ID" value="AMAM013827"/>
</dbReference>
<protein>
    <submittedName>
        <fullName evidence="3">Uncharacterized protein</fullName>
    </submittedName>
</protein>
<evidence type="ECO:0000256" key="2">
    <source>
        <dbReference type="SAM" id="SignalP"/>
    </source>
</evidence>
<keyword evidence="4" id="KW-1185">Reference proteome</keyword>
<dbReference type="VEuPathDB" id="VectorBase:AMAM013827"/>
<evidence type="ECO:0000313" key="3">
    <source>
        <dbReference type="EnsemblMetazoa" id="AMAM013827-PA"/>
    </source>
</evidence>
<sequence>MPIRCDVLPVLGHAVVLLCLATVDVVVTAVTDELLPRPVPIISRPAPVPLTTQIVAPKPRVTETVQSASAMPTTPAANPPPPTAPWRRQRAIPTPVPRQFYEDQQPAQQQPSAASRATDDVDYANLYFTSKRN</sequence>
<reference evidence="3" key="2">
    <citation type="submission" date="2020-05" db="UniProtKB">
        <authorList>
            <consortium name="EnsemblMetazoa"/>
        </authorList>
    </citation>
    <scope>IDENTIFICATION</scope>
    <source>
        <strain evidence="3">maculatus3</strain>
    </source>
</reference>
<reference evidence="4" key="1">
    <citation type="submission" date="2013-09" db="EMBL/GenBank/DDBJ databases">
        <title>The Genome Sequence of Anopheles maculatus species B.</title>
        <authorList>
            <consortium name="The Broad Institute Genomics Platform"/>
            <person name="Neafsey D.E."/>
            <person name="Besansky N."/>
            <person name="Howell P."/>
            <person name="Walton C."/>
            <person name="Young S.K."/>
            <person name="Zeng Q."/>
            <person name="Gargeya S."/>
            <person name="Fitzgerald M."/>
            <person name="Haas B."/>
            <person name="Abouelleil A."/>
            <person name="Allen A.W."/>
            <person name="Alvarado L."/>
            <person name="Arachchi H.M."/>
            <person name="Berlin A.M."/>
            <person name="Chapman S.B."/>
            <person name="Gainer-Dewar J."/>
            <person name="Goldberg J."/>
            <person name="Griggs A."/>
            <person name="Gujja S."/>
            <person name="Hansen M."/>
            <person name="Howarth C."/>
            <person name="Imamovic A."/>
            <person name="Ireland A."/>
            <person name="Larimer J."/>
            <person name="McCowan C."/>
            <person name="Murphy C."/>
            <person name="Pearson M."/>
            <person name="Poon T.W."/>
            <person name="Priest M."/>
            <person name="Roberts A."/>
            <person name="Saif S."/>
            <person name="Shea T."/>
            <person name="Sisk P."/>
            <person name="Sykes S."/>
            <person name="Wortman J."/>
            <person name="Nusbaum C."/>
            <person name="Birren B."/>
        </authorList>
    </citation>
    <scope>NUCLEOTIDE SEQUENCE [LARGE SCALE GENOMIC DNA]</scope>
    <source>
        <strain evidence="4">maculatus3</strain>
    </source>
</reference>
<dbReference type="AlphaFoldDB" id="A0A182SUR7"/>
<feature type="region of interest" description="Disordered" evidence="1">
    <location>
        <begin position="61"/>
        <end position="121"/>
    </location>
</feature>
<keyword evidence="2" id="KW-0732">Signal</keyword>
<name>A0A182SUR7_9DIPT</name>
<dbReference type="Proteomes" id="UP000075901">
    <property type="component" value="Unassembled WGS sequence"/>
</dbReference>
<accession>A0A182SUR7</accession>
<feature type="chain" id="PRO_5008136133" evidence="2">
    <location>
        <begin position="29"/>
        <end position="133"/>
    </location>
</feature>
<evidence type="ECO:0000256" key="1">
    <source>
        <dbReference type="SAM" id="MobiDB-lite"/>
    </source>
</evidence>
<evidence type="ECO:0000313" key="4">
    <source>
        <dbReference type="Proteomes" id="UP000075901"/>
    </source>
</evidence>
<feature type="signal peptide" evidence="2">
    <location>
        <begin position="1"/>
        <end position="28"/>
    </location>
</feature>
<proteinExistence type="predicted"/>